<evidence type="ECO:0000259" key="8">
    <source>
        <dbReference type="PROSITE" id="PS50103"/>
    </source>
</evidence>
<proteinExistence type="predicted"/>
<evidence type="ECO:0000256" key="5">
    <source>
        <dbReference type="ARBA" id="ARBA00023125"/>
    </source>
</evidence>
<evidence type="ECO:0000313" key="9">
    <source>
        <dbReference type="EMBL" id="THG01856.1"/>
    </source>
</evidence>
<organism evidence="9 10">
    <name type="scientific">Camellia sinensis var. sinensis</name>
    <name type="common">China tea</name>
    <dbReference type="NCBI Taxonomy" id="542762"/>
    <lineage>
        <taxon>Eukaryota</taxon>
        <taxon>Viridiplantae</taxon>
        <taxon>Streptophyta</taxon>
        <taxon>Embryophyta</taxon>
        <taxon>Tracheophyta</taxon>
        <taxon>Spermatophyta</taxon>
        <taxon>Magnoliopsida</taxon>
        <taxon>eudicotyledons</taxon>
        <taxon>Gunneridae</taxon>
        <taxon>Pentapetalae</taxon>
        <taxon>asterids</taxon>
        <taxon>Ericales</taxon>
        <taxon>Theaceae</taxon>
        <taxon>Camellia</taxon>
    </lineage>
</organism>
<keyword evidence="3 6" id="KW-0863">Zinc-finger</keyword>
<keyword evidence="10" id="KW-1185">Reference proteome</keyword>
<dbReference type="Pfam" id="PF00642">
    <property type="entry name" value="zf-CCCH"/>
    <property type="match status" value="1"/>
</dbReference>
<dbReference type="InterPro" id="IPR045234">
    <property type="entry name" value="Unkempt-like"/>
</dbReference>
<dbReference type="Proteomes" id="UP000306102">
    <property type="component" value="Unassembled WGS sequence"/>
</dbReference>
<keyword evidence="1 6" id="KW-0479">Metal-binding</keyword>
<evidence type="ECO:0000313" key="10">
    <source>
        <dbReference type="Proteomes" id="UP000306102"/>
    </source>
</evidence>
<sequence length="341" mass="38906">MGSICGESHQQHKFHPSQQLLLLLTKKTMTHLNIPPRKLLLPTSIPHSSLTLDSLRSEEALHQNFLPYNGLHDDDDEQEEEDSTTNPYSSDHFRIYEFKVRRCPRSRTHDWTDCPFAHPGEKARRRDPRRFHYSGTVCPDFRRGSCSRGDNCEFAHGVFECWLHPARYRTEACKDGENCKRKVCFFAHSPRQLRLLSPPEIKYYRNSIHCCCPFCHSVSASPTSTLMGLSPPISPPLSYKDVLTTELMSSLESMNLNEDSHTATTTAKGMPNAVPKPVVILPDFLSINAIGEDQLGQNQKDWLEQGLNDLAKLEEDLVELEEDLDNPYFFEEEDTSSVQLG</sequence>
<dbReference type="AlphaFoldDB" id="A0A4S4DIT1"/>
<dbReference type="PANTHER" id="PTHR14493">
    <property type="entry name" value="UNKEMPT FAMILY MEMBER"/>
    <property type="match status" value="1"/>
</dbReference>
<protein>
    <recommendedName>
        <fullName evidence="8">C3H1-type domain-containing protein</fullName>
    </recommendedName>
</protein>
<keyword evidence="4 6" id="KW-0862">Zinc</keyword>
<evidence type="ECO:0000256" key="2">
    <source>
        <dbReference type="ARBA" id="ARBA00022737"/>
    </source>
</evidence>
<feature type="region of interest" description="Disordered" evidence="7">
    <location>
        <begin position="67"/>
        <end position="89"/>
    </location>
</feature>
<feature type="compositionally biased region" description="Acidic residues" evidence="7">
    <location>
        <begin position="73"/>
        <end position="83"/>
    </location>
</feature>
<feature type="zinc finger region" description="C3H1-type" evidence="6">
    <location>
        <begin position="133"/>
        <end position="159"/>
    </location>
</feature>
<dbReference type="EMBL" id="SDRB02011308">
    <property type="protein sequence ID" value="THG01856.1"/>
    <property type="molecule type" value="Genomic_DNA"/>
</dbReference>
<accession>A0A4S4DIT1</accession>
<dbReference type="GO" id="GO:0006355">
    <property type="term" value="P:regulation of DNA-templated transcription"/>
    <property type="evidence" value="ECO:0007669"/>
    <property type="project" value="UniProtKB-ARBA"/>
</dbReference>
<dbReference type="PROSITE" id="PS50103">
    <property type="entry name" value="ZF_C3H1"/>
    <property type="match status" value="1"/>
</dbReference>
<gene>
    <name evidence="9" type="ORF">TEA_027915</name>
</gene>
<evidence type="ECO:0000256" key="7">
    <source>
        <dbReference type="SAM" id="MobiDB-lite"/>
    </source>
</evidence>
<dbReference type="InterPro" id="IPR057444">
    <property type="entry name" value="Znf-CCCH_AtC3H23-like"/>
</dbReference>
<name>A0A4S4DIT1_CAMSN</name>
<comment type="caution">
    <text evidence="9">The sequence shown here is derived from an EMBL/GenBank/DDBJ whole genome shotgun (WGS) entry which is preliminary data.</text>
</comment>
<dbReference type="GO" id="GO:0008270">
    <property type="term" value="F:zinc ion binding"/>
    <property type="evidence" value="ECO:0007669"/>
    <property type="project" value="UniProtKB-KW"/>
</dbReference>
<dbReference type="InterPro" id="IPR036855">
    <property type="entry name" value="Znf_CCCH_sf"/>
</dbReference>
<evidence type="ECO:0000256" key="4">
    <source>
        <dbReference type="ARBA" id="ARBA00022833"/>
    </source>
</evidence>
<reference evidence="9 10" key="1">
    <citation type="journal article" date="2018" name="Proc. Natl. Acad. Sci. U.S.A.">
        <title>Draft genome sequence of Camellia sinensis var. sinensis provides insights into the evolution of the tea genome and tea quality.</title>
        <authorList>
            <person name="Wei C."/>
            <person name="Yang H."/>
            <person name="Wang S."/>
            <person name="Zhao J."/>
            <person name="Liu C."/>
            <person name="Gao L."/>
            <person name="Xia E."/>
            <person name="Lu Y."/>
            <person name="Tai Y."/>
            <person name="She G."/>
            <person name="Sun J."/>
            <person name="Cao H."/>
            <person name="Tong W."/>
            <person name="Gao Q."/>
            <person name="Li Y."/>
            <person name="Deng W."/>
            <person name="Jiang X."/>
            <person name="Wang W."/>
            <person name="Chen Q."/>
            <person name="Zhang S."/>
            <person name="Li H."/>
            <person name="Wu J."/>
            <person name="Wang P."/>
            <person name="Li P."/>
            <person name="Shi C."/>
            <person name="Zheng F."/>
            <person name="Jian J."/>
            <person name="Huang B."/>
            <person name="Shan D."/>
            <person name="Shi M."/>
            <person name="Fang C."/>
            <person name="Yue Y."/>
            <person name="Li F."/>
            <person name="Li D."/>
            <person name="Wei S."/>
            <person name="Han B."/>
            <person name="Jiang C."/>
            <person name="Yin Y."/>
            <person name="Xia T."/>
            <person name="Zhang Z."/>
            <person name="Bennetzen J.L."/>
            <person name="Zhao S."/>
            <person name="Wan X."/>
        </authorList>
    </citation>
    <scope>NUCLEOTIDE SEQUENCE [LARGE SCALE GENOMIC DNA]</scope>
    <source>
        <strain evidence="10">cv. Shuchazao</strain>
        <tissue evidence="9">Leaf</tissue>
    </source>
</reference>
<dbReference type="SUPFAM" id="SSF90229">
    <property type="entry name" value="CCCH zinc finger"/>
    <property type="match status" value="1"/>
</dbReference>
<evidence type="ECO:0000256" key="6">
    <source>
        <dbReference type="PROSITE-ProRule" id="PRU00723"/>
    </source>
</evidence>
<dbReference type="GO" id="GO:0003677">
    <property type="term" value="F:DNA binding"/>
    <property type="evidence" value="ECO:0007669"/>
    <property type="project" value="UniProtKB-KW"/>
</dbReference>
<keyword evidence="5" id="KW-0238">DNA-binding</keyword>
<evidence type="ECO:0000256" key="3">
    <source>
        <dbReference type="ARBA" id="ARBA00022771"/>
    </source>
</evidence>
<dbReference type="PANTHER" id="PTHR14493:SF90">
    <property type="entry name" value="ZINC FINGER CCCH DOMAIN-CONTAINING PROTEIN 2"/>
    <property type="match status" value="1"/>
</dbReference>
<dbReference type="SMART" id="SM00356">
    <property type="entry name" value="ZnF_C3H1"/>
    <property type="match status" value="2"/>
</dbReference>
<dbReference type="Gene3D" id="3.30.1370.210">
    <property type="match status" value="1"/>
</dbReference>
<dbReference type="FunFam" id="3.30.1370.210:FF:000009">
    <property type="entry name" value="Zinc finger CCCH domain-containing protein 66"/>
    <property type="match status" value="1"/>
</dbReference>
<dbReference type="InterPro" id="IPR000571">
    <property type="entry name" value="Znf_CCCH"/>
</dbReference>
<dbReference type="Pfam" id="PF25512">
    <property type="entry name" value="zf-CCCH_AtC3H23"/>
    <property type="match status" value="1"/>
</dbReference>
<evidence type="ECO:0000256" key="1">
    <source>
        <dbReference type="ARBA" id="ARBA00022723"/>
    </source>
</evidence>
<keyword evidence="2" id="KW-0677">Repeat</keyword>
<feature type="domain" description="C3H1-type" evidence="8">
    <location>
        <begin position="133"/>
        <end position="159"/>
    </location>
</feature>